<gene>
    <name evidence="2" type="ORF">BFS05_01400</name>
</gene>
<dbReference type="OrthoDB" id="3238427at2"/>
<dbReference type="AlphaFoldDB" id="A0A2K1SWI1"/>
<feature type="region of interest" description="Disordered" evidence="1">
    <location>
        <begin position="23"/>
        <end position="42"/>
    </location>
</feature>
<organism evidence="2 3">
    <name type="scientific">Gardnerella vaginalis</name>
    <dbReference type="NCBI Taxonomy" id="2702"/>
    <lineage>
        <taxon>Bacteria</taxon>
        <taxon>Bacillati</taxon>
        <taxon>Actinomycetota</taxon>
        <taxon>Actinomycetes</taxon>
        <taxon>Bifidobacteriales</taxon>
        <taxon>Bifidobacteriaceae</taxon>
        <taxon>Gardnerella</taxon>
    </lineage>
</organism>
<name>A0A2K1SWI1_GARVA</name>
<evidence type="ECO:0000256" key="1">
    <source>
        <dbReference type="SAM" id="MobiDB-lite"/>
    </source>
</evidence>
<comment type="caution">
    <text evidence="2">The sequence shown here is derived from an EMBL/GenBank/DDBJ whole genome shotgun (WGS) entry which is preliminary data.</text>
</comment>
<reference evidence="2 3" key="1">
    <citation type="submission" date="2016-10" db="EMBL/GenBank/DDBJ databases">
        <authorList>
            <person name="Varghese N."/>
        </authorList>
    </citation>
    <scope>NUCLEOTIDE SEQUENCE [LARGE SCALE GENOMIC DNA]</scope>
    <source>
        <strain evidence="2 3">KA00225</strain>
    </source>
</reference>
<dbReference type="Proteomes" id="UP000236146">
    <property type="component" value="Unassembled WGS sequence"/>
</dbReference>
<dbReference type="RefSeq" id="WP_103084268.1">
    <property type="nucleotide sequence ID" value="NZ_JBLLPE010000001.1"/>
</dbReference>
<proteinExistence type="predicted"/>
<dbReference type="EMBL" id="MNLH01000001">
    <property type="protein sequence ID" value="PNS43892.1"/>
    <property type="molecule type" value="Genomic_DNA"/>
</dbReference>
<protein>
    <submittedName>
        <fullName evidence="2">Uncharacterized protein</fullName>
    </submittedName>
</protein>
<sequence length="198" mass="22548">MKKICFADSDPLDEDKYLDSKGMFTNSSSDDASDYDTAPPPIKKMPNKLPTYDGVFLVGVSQRKVPYHISLAYDDTISEEKMFSMAMHTCRVACIALDIARGHPIMPVMNKMLSSDCIKKLHNMWVMVGEHLRELNDPILNFEVCRLPVNPHLVNGIMVEPTHFEGVVRMTTGYEQYWTSLSLKYKRGEWICTYADIG</sequence>
<accession>A0A2K1SWI1</accession>
<evidence type="ECO:0000313" key="3">
    <source>
        <dbReference type="Proteomes" id="UP000236146"/>
    </source>
</evidence>
<evidence type="ECO:0000313" key="2">
    <source>
        <dbReference type="EMBL" id="PNS43892.1"/>
    </source>
</evidence>